<sequence length="288" mass="31689">MTAAGRLGEQLARELERQSREAQARSEQAARELGERLRAEREAARASLAPVNNNEWWDTASGEDVTKAYTTARAWSELDPEAKQAEERIVREVRERYGIDVSDAPDQVAVSEAIERAERARAEANEQRSAAGDDRAEAVGVTSQADAIDRAAEAQLFARLTEDSREFVEDMRERHGIDVLDPRVDDNTMREVVGDAARADYEHEHTTAQNMRGEAGVAYDSAERREALAHSLDGIENRAAVDARLRSDVAQGRPAADAVAKAPGQAPKAKKAPQGIQGRQVQRQVKGR</sequence>
<feature type="compositionally biased region" description="Basic and acidic residues" evidence="1">
    <location>
        <begin position="119"/>
        <end position="137"/>
    </location>
</feature>
<feature type="compositionally biased region" description="Basic and acidic residues" evidence="1">
    <location>
        <begin position="11"/>
        <end position="36"/>
    </location>
</feature>
<dbReference type="EMBL" id="JBHUFZ010000016">
    <property type="protein sequence ID" value="MFD1890069.1"/>
    <property type="molecule type" value="Genomic_DNA"/>
</dbReference>
<accession>A0ABW4RW80</accession>
<evidence type="ECO:0000256" key="1">
    <source>
        <dbReference type="SAM" id="MobiDB-lite"/>
    </source>
</evidence>
<dbReference type="RefSeq" id="WP_343873018.1">
    <property type="nucleotide sequence ID" value="NZ_BAAAIX010000013.1"/>
</dbReference>
<dbReference type="Proteomes" id="UP001597326">
    <property type="component" value="Unassembled WGS sequence"/>
</dbReference>
<protein>
    <recommendedName>
        <fullName evidence="4">Colicin import membrane protein</fullName>
    </recommendedName>
</protein>
<proteinExistence type="predicted"/>
<feature type="region of interest" description="Disordered" evidence="1">
    <location>
        <begin position="1"/>
        <end position="36"/>
    </location>
</feature>
<reference evidence="3" key="1">
    <citation type="journal article" date="2019" name="Int. J. Syst. Evol. Microbiol.">
        <title>The Global Catalogue of Microorganisms (GCM) 10K type strain sequencing project: providing services to taxonomists for standard genome sequencing and annotation.</title>
        <authorList>
            <consortium name="The Broad Institute Genomics Platform"/>
            <consortium name="The Broad Institute Genome Sequencing Center for Infectious Disease"/>
            <person name="Wu L."/>
            <person name="Ma J."/>
        </authorList>
    </citation>
    <scope>NUCLEOTIDE SEQUENCE [LARGE SCALE GENOMIC DNA]</scope>
    <source>
        <strain evidence="3">CAIM 431</strain>
    </source>
</reference>
<name>A0ABW4RW80_9ACTN</name>
<comment type="caution">
    <text evidence="2">The sequence shown here is derived from an EMBL/GenBank/DDBJ whole genome shotgun (WGS) entry which is preliminary data.</text>
</comment>
<feature type="region of interest" description="Disordered" evidence="1">
    <location>
        <begin position="119"/>
        <end position="138"/>
    </location>
</feature>
<evidence type="ECO:0008006" key="4">
    <source>
        <dbReference type="Google" id="ProtNLM"/>
    </source>
</evidence>
<gene>
    <name evidence="2" type="ORF">ACFSCS_07715</name>
</gene>
<feature type="region of interest" description="Disordered" evidence="1">
    <location>
        <begin position="250"/>
        <end position="288"/>
    </location>
</feature>
<keyword evidence="3" id="KW-1185">Reference proteome</keyword>
<feature type="compositionally biased region" description="Low complexity" evidence="1">
    <location>
        <begin position="260"/>
        <end position="288"/>
    </location>
</feature>
<evidence type="ECO:0000313" key="3">
    <source>
        <dbReference type="Proteomes" id="UP001597326"/>
    </source>
</evidence>
<evidence type="ECO:0000313" key="2">
    <source>
        <dbReference type="EMBL" id="MFD1890069.1"/>
    </source>
</evidence>
<organism evidence="2 3">
    <name type="scientific">Luteococcus peritonei</name>
    <dbReference type="NCBI Taxonomy" id="88874"/>
    <lineage>
        <taxon>Bacteria</taxon>
        <taxon>Bacillati</taxon>
        <taxon>Actinomycetota</taxon>
        <taxon>Actinomycetes</taxon>
        <taxon>Propionibacteriales</taxon>
        <taxon>Propionibacteriaceae</taxon>
        <taxon>Luteococcus</taxon>
    </lineage>
</organism>